<evidence type="ECO:0000313" key="3">
    <source>
        <dbReference type="Proteomes" id="UP000183015"/>
    </source>
</evidence>
<evidence type="ECO:0000259" key="1">
    <source>
        <dbReference type="PROSITE" id="PS50943"/>
    </source>
</evidence>
<dbReference type="STRING" id="235985.SAMN05414137_117193"/>
<dbReference type="EMBL" id="FOAZ01000017">
    <property type="protein sequence ID" value="SEM06123.1"/>
    <property type="molecule type" value="Genomic_DNA"/>
</dbReference>
<dbReference type="InterPro" id="IPR001387">
    <property type="entry name" value="Cro/C1-type_HTH"/>
</dbReference>
<keyword evidence="3" id="KW-1185">Reference proteome</keyword>
<name>A0A1H7VA22_STRJI</name>
<dbReference type="InterPro" id="IPR010982">
    <property type="entry name" value="Lambda_DNA-bd_dom_sf"/>
</dbReference>
<accession>A0A1H7VA22</accession>
<dbReference type="AlphaFoldDB" id="A0A1H7VA22"/>
<protein>
    <submittedName>
        <fullName evidence="2">Helix-turn-helix domain-containing protein</fullName>
    </submittedName>
</protein>
<dbReference type="RefSeq" id="WP_042443083.1">
    <property type="nucleotide sequence ID" value="NZ_BBPN01000004.1"/>
</dbReference>
<dbReference type="SMART" id="SM00530">
    <property type="entry name" value="HTH_XRE"/>
    <property type="match status" value="1"/>
</dbReference>
<dbReference type="Gene3D" id="1.10.260.40">
    <property type="entry name" value="lambda repressor-like DNA-binding domains"/>
    <property type="match status" value="1"/>
</dbReference>
<proteinExistence type="predicted"/>
<dbReference type="OrthoDB" id="6401124at2"/>
<gene>
    <name evidence="2" type="ORF">SAMN05414137_117193</name>
</gene>
<organism evidence="2 3">
    <name type="scientific">Streptacidiphilus jiangxiensis</name>
    <dbReference type="NCBI Taxonomy" id="235985"/>
    <lineage>
        <taxon>Bacteria</taxon>
        <taxon>Bacillati</taxon>
        <taxon>Actinomycetota</taxon>
        <taxon>Actinomycetes</taxon>
        <taxon>Kitasatosporales</taxon>
        <taxon>Streptomycetaceae</taxon>
        <taxon>Streptacidiphilus</taxon>
    </lineage>
</organism>
<reference evidence="3" key="1">
    <citation type="submission" date="2016-10" db="EMBL/GenBank/DDBJ databases">
        <authorList>
            <person name="Varghese N."/>
        </authorList>
    </citation>
    <scope>NUCLEOTIDE SEQUENCE [LARGE SCALE GENOMIC DNA]</scope>
    <source>
        <strain evidence="3">DSM 45096 / BCRC 16803 / CGMCC 4.1857 / CIP 109030 / JCM 12277 / KCTC 19219 / NBRC 100920 / 33214</strain>
    </source>
</reference>
<dbReference type="eggNOG" id="COG3620">
    <property type="taxonomic scope" value="Bacteria"/>
</dbReference>
<feature type="domain" description="HTH cro/C1-type" evidence="1">
    <location>
        <begin position="56"/>
        <end position="110"/>
    </location>
</feature>
<dbReference type="Proteomes" id="UP000183015">
    <property type="component" value="Unassembled WGS sequence"/>
</dbReference>
<dbReference type="GO" id="GO:0003677">
    <property type="term" value="F:DNA binding"/>
    <property type="evidence" value="ECO:0007669"/>
    <property type="project" value="InterPro"/>
</dbReference>
<dbReference type="SUPFAM" id="SSF47413">
    <property type="entry name" value="lambda repressor-like DNA-binding domains"/>
    <property type="match status" value="1"/>
</dbReference>
<dbReference type="CDD" id="cd00093">
    <property type="entry name" value="HTH_XRE"/>
    <property type="match status" value="1"/>
</dbReference>
<dbReference type="Pfam" id="PF13560">
    <property type="entry name" value="HTH_31"/>
    <property type="match status" value="1"/>
</dbReference>
<sequence>MIGGTPAGVHAGPHGGTHSRWKLAGERRRVDGHRESLELEQERQEHRLTMALAKVVHDRRVDLGLSAAELASRIGLSLRTVERIEGADVVVTLALLTRLAAGLDASLHFSVDAHGATVSLVEPQPQRV</sequence>
<dbReference type="PROSITE" id="PS50943">
    <property type="entry name" value="HTH_CROC1"/>
    <property type="match status" value="1"/>
</dbReference>
<evidence type="ECO:0000313" key="2">
    <source>
        <dbReference type="EMBL" id="SEM06123.1"/>
    </source>
</evidence>